<evidence type="ECO:0000256" key="1">
    <source>
        <dbReference type="ARBA" id="ARBA00008987"/>
    </source>
</evidence>
<dbReference type="GO" id="GO:0005829">
    <property type="term" value="C:cytosol"/>
    <property type="evidence" value="ECO:0007669"/>
    <property type="project" value="TreeGrafter"/>
</dbReference>
<keyword evidence="5 7" id="KW-0676">Redox-active center</keyword>
<dbReference type="AlphaFoldDB" id="A0A059XMQ8"/>
<comment type="similarity">
    <text evidence="1 6">Belongs to the thioredoxin family.</text>
</comment>
<dbReference type="RefSeq" id="WP_038562352.1">
    <property type="nucleotide sequence ID" value="NZ_CP007521.1"/>
</dbReference>
<dbReference type="PIRSF" id="PIRSF000077">
    <property type="entry name" value="Thioredoxin"/>
    <property type="match status" value="1"/>
</dbReference>
<keyword evidence="4 7" id="KW-1015">Disulfide bond</keyword>
<evidence type="ECO:0000313" key="9">
    <source>
        <dbReference type="EMBL" id="AIA29784.1"/>
    </source>
</evidence>
<keyword evidence="10" id="KW-1185">Reference proteome</keyword>
<dbReference type="CDD" id="cd02947">
    <property type="entry name" value="TRX_family"/>
    <property type="match status" value="1"/>
</dbReference>
<evidence type="ECO:0000256" key="6">
    <source>
        <dbReference type="PIRNR" id="PIRNR000077"/>
    </source>
</evidence>
<sequence>MLREITEKEYKEQYASTQKGTYLLVFHALWCPPCRNFKHSLEELAEKDGVDIFRIDVDENRQLPGEFGVKNLPTWFIMKDGEVVEKVVGYHPYSELKEFVSKHL</sequence>
<dbReference type="PANTHER" id="PTHR45663">
    <property type="entry name" value="GEO12009P1"/>
    <property type="match status" value="1"/>
</dbReference>
<dbReference type="EMBL" id="CP007521">
    <property type="protein sequence ID" value="AIA29784.1"/>
    <property type="molecule type" value="Genomic_DNA"/>
</dbReference>
<feature type="domain" description="Thioredoxin" evidence="8">
    <location>
        <begin position="1"/>
        <end position="104"/>
    </location>
</feature>
<dbReference type="GO" id="GO:0015035">
    <property type="term" value="F:protein-disulfide reductase activity"/>
    <property type="evidence" value="ECO:0007669"/>
    <property type="project" value="InterPro"/>
</dbReference>
<dbReference type="eggNOG" id="COG3118">
    <property type="taxonomic scope" value="Bacteria"/>
</dbReference>
<dbReference type="InterPro" id="IPR013766">
    <property type="entry name" value="Thioredoxin_domain"/>
</dbReference>
<dbReference type="PROSITE" id="PS00194">
    <property type="entry name" value="THIOREDOXIN_1"/>
    <property type="match status" value="1"/>
</dbReference>
<keyword evidence="2" id="KW-0813">Transport</keyword>
<gene>
    <name evidence="9" type="primary">trxA</name>
    <name evidence="9" type="ORF">MCFN_03390</name>
</gene>
<dbReference type="InterPro" id="IPR005746">
    <property type="entry name" value="Thioredoxin"/>
</dbReference>
<dbReference type="PANTHER" id="PTHR45663:SF11">
    <property type="entry name" value="GEO12009P1"/>
    <property type="match status" value="1"/>
</dbReference>
<keyword evidence="3" id="KW-0249">Electron transport</keyword>
<dbReference type="Proteomes" id="UP000027088">
    <property type="component" value="Chromosome"/>
</dbReference>
<evidence type="ECO:0000259" key="8">
    <source>
        <dbReference type="PROSITE" id="PS51352"/>
    </source>
</evidence>
<dbReference type="Pfam" id="PF00085">
    <property type="entry name" value="Thioredoxin"/>
    <property type="match status" value="1"/>
</dbReference>
<evidence type="ECO:0000256" key="3">
    <source>
        <dbReference type="ARBA" id="ARBA00022982"/>
    </source>
</evidence>
<dbReference type="KEGG" id="mcr:MCFN_03390"/>
<evidence type="ECO:0000256" key="7">
    <source>
        <dbReference type="PIRSR" id="PIRSR000077-4"/>
    </source>
</evidence>
<evidence type="ECO:0000256" key="2">
    <source>
        <dbReference type="ARBA" id="ARBA00022448"/>
    </source>
</evidence>
<dbReference type="InterPro" id="IPR017937">
    <property type="entry name" value="Thioredoxin_CS"/>
</dbReference>
<evidence type="ECO:0000313" key="10">
    <source>
        <dbReference type="Proteomes" id="UP000027088"/>
    </source>
</evidence>
<protein>
    <recommendedName>
        <fullName evidence="6">Thioredoxin</fullName>
    </recommendedName>
</protein>
<dbReference type="PROSITE" id="PS51352">
    <property type="entry name" value="THIOREDOXIN_2"/>
    <property type="match status" value="1"/>
</dbReference>
<feature type="disulfide bond" description="Redox-active" evidence="7">
    <location>
        <begin position="31"/>
        <end position="34"/>
    </location>
</feature>
<dbReference type="Gene3D" id="3.40.30.10">
    <property type="entry name" value="Glutaredoxin"/>
    <property type="match status" value="1"/>
</dbReference>
<proteinExistence type="inferred from homology"/>
<dbReference type="SUPFAM" id="SSF52833">
    <property type="entry name" value="Thioredoxin-like"/>
    <property type="match status" value="1"/>
</dbReference>
<organism evidence="9 10">
    <name type="scientific">Mycoplasmopsis californica</name>
    <dbReference type="NCBI Taxonomy" id="2113"/>
    <lineage>
        <taxon>Bacteria</taxon>
        <taxon>Bacillati</taxon>
        <taxon>Mycoplasmatota</taxon>
        <taxon>Mycoplasmoidales</taxon>
        <taxon>Metamycoplasmataceae</taxon>
        <taxon>Mycoplasmopsis</taxon>
    </lineage>
</organism>
<reference evidence="9 10" key="1">
    <citation type="journal article" date="2014" name="Genome Announc.">
        <title>Complete Genome Sequence of the Bovine Mastitis Pathogen Mycoplasma californicum Strain ST-6T (ATCC 33461T).</title>
        <authorList>
            <person name="Calcutt M.J."/>
            <person name="Foecking M.F."/>
            <person name="Fox L.K."/>
        </authorList>
    </citation>
    <scope>NUCLEOTIDE SEQUENCE [LARGE SCALE GENOMIC DNA]</scope>
    <source>
        <strain evidence="9 10">ST-6</strain>
    </source>
</reference>
<accession>A0A059XMQ8</accession>
<dbReference type="GO" id="GO:0045454">
    <property type="term" value="P:cell redox homeostasis"/>
    <property type="evidence" value="ECO:0007669"/>
    <property type="project" value="TreeGrafter"/>
</dbReference>
<dbReference type="InterPro" id="IPR036249">
    <property type="entry name" value="Thioredoxin-like_sf"/>
</dbReference>
<evidence type="ECO:0000256" key="4">
    <source>
        <dbReference type="ARBA" id="ARBA00023157"/>
    </source>
</evidence>
<name>A0A059XMQ8_9BACT</name>
<evidence type="ECO:0000256" key="5">
    <source>
        <dbReference type="ARBA" id="ARBA00023284"/>
    </source>
</evidence>